<dbReference type="SUPFAM" id="SSF53927">
    <property type="entry name" value="Cytidine deaminase-like"/>
    <property type="match status" value="1"/>
</dbReference>
<dbReference type="EMBL" id="AFVZ01000001">
    <property type="protein sequence ID" value="EHN58428.1"/>
    <property type="molecule type" value="Genomic_DNA"/>
</dbReference>
<organism evidence="1 2">
    <name type="scientific">Oenococcus kitaharae DSM 17330</name>
    <dbReference type="NCBI Taxonomy" id="1045004"/>
    <lineage>
        <taxon>Bacteria</taxon>
        <taxon>Bacillati</taxon>
        <taxon>Bacillota</taxon>
        <taxon>Bacilli</taxon>
        <taxon>Lactobacillales</taxon>
        <taxon>Lactobacillaceae</taxon>
        <taxon>Oenococcus</taxon>
    </lineage>
</organism>
<dbReference type="Gene3D" id="3.40.140.10">
    <property type="entry name" value="Cytidine Deaminase, domain 2"/>
    <property type="match status" value="1"/>
</dbReference>
<name>G9WIX9_9LACO</name>
<dbReference type="NCBIfam" id="NF006155">
    <property type="entry name" value="PRK08298.1"/>
    <property type="match status" value="1"/>
</dbReference>
<comment type="caution">
    <text evidence="1">The sequence shown here is derived from an EMBL/GenBank/DDBJ whole genome shotgun (WGS) entry which is preliminary data.</text>
</comment>
<protein>
    <submittedName>
        <fullName evidence="1">Putative blasticidin S deaminase</fullName>
    </submittedName>
</protein>
<keyword evidence="2" id="KW-1185">Reference proteome</keyword>
<dbReference type="RefSeq" id="WP_007744692.1">
    <property type="nucleotide sequence ID" value="NZ_CM001398.1"/>
</dbReference>
<evidence type="ECO:0000313" key="2">
    <source>
        <dbReference type="Proteomes" id="UP000004959"/>
    </source>
</evidence>
<gene>
    <name evidence="1" type="ORF">OKIT_0304</name>
</gene>
<reference evidence="1 2" key="1">
    <citation type="journal article" date="2012" name="PLoS ONE">
        <title>Functional divergence in the genus oenococcus as predicted by genome sequencing of the newly-described species, Oenococcus kitaharae.</title>
        <authorList>
            <person name="Borneman A.R."/>
            <person name="McCarthy J.M."/>
            <person name="Chambers P.J."/>
            <person name="Bartowsky E.J."/>
        </authorList>
    </citation>
    <scope>NUCLEOTIDE SEQUENCE [LARGE SCALE GENOMIC DNA]</scope>
    <source>
        <strain evidence="2">DSM17330</strain>
    </source>
</reference>
<dbReference type="eggNOG" id="COG0295">
    <property type="taxonomic scope" value="Bacteria"/>
</dbReference>
<dbReference type="GO" id="GO:0003824">
    <property type="term" value="F:catalytic activity"/>
    <property type="evidence" value="ECO:0007669"/>
    <property type="project" value="InterPro"/>
</dbReference>
<dbReference type="AlphaFoldDB" id="G9WIX9"/>
<evidence type="ECO:0000313" key="1">
    <source>
        <dbReference type="EMBL" id="EHN58428.1"/>
    </source>
</evidence>
<proteinExistence type="predicted"/>
<sequence>MNKEIVQEQALFDQVKQNLEAHYPTGWGGSAGVLLEDGSILTSISPDFPNAASSVCMELGSYLQAANLNKKITHSLCLVRENEKSAFQVLTPCGICQERLNFWGDQVLCAVEIDKHHSVQYLPLKELQPHHWLNVYREQ</sequence>
<dbReference type="STRING" id="336988.NT96_04705"/>
<dbReference type="Proteomes" id="UP000004959">
    <property type="component" value="Chromosome"/>
</dbReference>
<accession>G9WIX9</accession>
<dbReference type="HOGENOM" id="CLU_147437_0_0_9"/>
<dbReference type="InterPro" id="IPR016193">
    <property type="entry name" value="Cytidine_deaminase-like"/>
</dbReference>
<dbReference type="PATRIC" id="fig|1045004.4.peg.305"/>